<evidence type="ECO:0000256" key="2">
    <source>
        <dbReference type="ARBA" id="ARBA00022801"/>
    </source>
</evidence>
<dbReference type="Proteomes" id="UP000198644">
    <property type="component" value="Unassembled WGS sequence"/>
</dbReference>
<dbReference type="InterPro" id="IPR029052">
    <property type="entry name" value="Metallo-depent_PP-like"/>
</dbReference>
<dbReference type="GO" id="GO:0004527">
    <property type="term" value="F:exonuclease activity"/>
    <property type="evidence" value="ECO:0007669"/>
    <property type="project" value="UniProtKB-KW"/>
</dbReference>
<keyword evidence="1" id="KW-0540">Nuclease</keyword>
<dbReference type="PIRSF" id="PIRSF033093">
    <property type="entry name" value="UCP_ML1119"/>
    <property type="match status" value="1"/>
</dbReference>
<sequence>MAGLAQRAFGNGIVPVPSARGPDLNRDAITIKIAREVNRLPRFLHTADWQMGRSFSRFEAEDSAALTEARFEVIERLARLALEENCDAILVAGDVFDAQTVSDRTIRRVFNATRAFAGPWVMLPGNHDAALAESVWSRARRLNAVPDNVHLALEPGLTVLSDQGLAILSAPLTQRHTYRDLTEPFDALETPPDLLRIGLAHGSVEGVLPEEVDATNPIAPDRAERANLDYLALGDWHGTKQINPRTWYSGTPEPERFRNNDAGYGLIVDIEGPGGLPAVTLHETARYRWYQWRETLAVPSDLDGLLERIEGLRESSVLDIRLEGSITLADDQRLTEALSVAEARFRCIACDRTRLQLTPTEDDIASIQADGYLGEVIEELRARQEGDRAETARDALALLAELLRNRSEVAR</sequence>
<dbReference type="InterPro" id="IPR041796">
    <property type="entry name" value="Mre11_N"/>
</dbReference>
<dbReference type="SUPFAM" id="SSF56300">
    <property type="entry name" value="Metallo-dependent phosphatases"/>
    <property type="match status" value="1"/>
</dbReference>
<feature type="domain" description="Calcineurin-like phosphoesterase" evidence="4">
    <location>
        <begin position="42"/>
        <end position="134"/>
    </location>
</feature>
<reference evidence="6" key="1">
    <citation type="submission" date="2016-10" db="EMBL/GenBank/DDBJ databases">
        <authorList>
            <person name="Varghese N."/>
            <person name="Submissions S."/>
        </authorList>
    </citation>
    <scope>NUCLEOTIDE SEQUENCE [LARGE SCALE GENOMIC DNA]</scope>
    <source>
        <strain evidence="6">CGMCC 1.9167</strain>
    </source>
</reference>
<evidence type="ECO:0000256" key="3">
    <source>
        <dbReference type="ARBA" id="ARBA00022839"/>
    </source>
</evidence>
<organism evidence="5 6">
    <name type="scientific">Marinobacter daqiaonensis</name>
    <dbReference type="NCBI Taxonomy" id="650891"/>
    <lineage>
        <taxon>Bacteria</taxon>
        <taxon>Pseudomonadati</taxon>
        <taxon>Pseudomonadota</taxon>
        <taxon>Gammaproteobacteria</taxon>
        <taxon>Pseudomonadales</taxon>
        <taxon>Marinobacteraceae</taxon>
        <taxon>Marinobacter</taxon>
    </lineage>
</organism>
<dbReference type="CDD" id="cd00840">
    <property type="entry name" value="MPP_Mre11_N"/>
    <property type="match status" value="1"/>
</dbReference>
<dbReference type="PANTHER" id="PTHR30337">
    <property type="entry name" value="COMPONENT OF ATP-DEPENDENT DSDNA EXONUCLEASE"/>
    <property type="match status" value="1"/>
</dbReference>
<dbReference type="InterPro" id="IPR014577">
    <property type="entry name" value="UCP033093_metalloPase"/>
</dbReference>
<dbReference type="AlphaFoldDB" id="A0A1I6JDG5"/>
<keyword evidence="2" id="KW-0378">Hydrolase</keyword>
<dbReference type="InterPro" id="IPR050535">
    <property type="entry name" value="DNA_Repair-Maintenance_Comp"/>
</dbReference>
<keyword evidence="6" id="KW-1185">Reference proteome</keyword>
<dbReference type="PANTHER" id="PTHR30337:SF0">
    <property type="entry name" value="NUCLEASE SBCCD SUBUNIT D"/>
    <property type="match status" value="1"/>
</dbReference>
<keyword evidence="3 5" id="KW-0269">Exonuclease</keyword>
<accession>A0A1I6JDG5</accession>
<dbReference type="Gene3D" id="3.60.21.10">
    <property type="match status" value="1"/>
</dbReference>
<name>A0A1I6JDG5_9GAMM</name>
<evidence type="ECO:0000313" key="6">
    <source>
        <dbReference type="Proteomes" id="UP000198644"/>
    </source>
</evidence>
<proteinExistence type="predicted"/>
<protein>
    <submittedName>
        <fullName evidence="5">DNA repair exonuclease SbcCD nuclease subunit</fullName>
    </submittedName>
</protein>
<dbReference type="InterPro" id="IPR004843">
    <property type="entry name" value="Calcineurin-like_PHP"/>
</dbReference>
<evidence type="ECO:0000313" key="5">
    <source>
        <dbReference type="EMBL" id="SFR76982.1"/>
    </source>
</evidence>
<dbReference type="EMBL" id="FOYW01000002">
    <property type="protein sequence ID" value="SFR76982.1"/>
    <property type="molecule type" value="Genomic_DNA"/>
</dbReference>
<gene>
    <name evidence="5" type="ORF">SAMN05216203_2915</name>
</gene>
<evidence type="ECO:0000256" key="1">
    <source>
        <dbReference type="ARBA" id="ARBA00022722"/>
    </source>
</evidence>
<dbReference type="STRING" id="650891.SAMN05216203_2915"/>
<dbReference type="Pfam" id="PF00149">
    <property type="entry name" value="Metallophos"/>
    <property type="match status" value="1"/>
</dbReference>
<evidence type="ECO:0000259" key="4">
    <source>
        <dbReference type="Pfam" id="PF00149"/>
    </source>
</evidence>